<organism evidence="3 4">
    <name type="scientific">Trapa incisa</name>
    <dbReference type="NCBI Taxonomy" id="236973"/>
    <lineage>
        <taxon>Eukaryota</taxon>
        <taxon>Viridiplantae</taxon>
        <taxon>Streptophyta</taxon>
        <taxon>Embryophyta</taxon>
        <taxon>Tracheophyta</taxon>
        <taxon>Spermatophyta</taxon>
        <taxon>Magnoliopsida</taxon>
        <taxon>eudicotyledons</taxon>
        <taxon>Gunneridae</taxon>
        <taxon>Pentapetalae</taxon>
        <taxon>rosids</taxon>
        <taxon>malvids</taxon>
        <taxon>Myrtales</taxon>
        <taxon>Lythraceae</taxon>
        <taxon>Trapa</taxon>
    </lineage>
</organism>
<accession>A0AAN7LEH9</accession>
<dbReference type="Pfam" id="PF07797">
    <property type="entry name" value="DUF1639"/>
    <property type="match status" value="1"/>
</dbReference>
<feature type="transmembrane region" description="Helical" evidence="2">
    <location>
        <begin position="310"/>
        <end position="329"/>
    </location>
</feature>
<dbReference type="PANTHER" id="PTHR33130:SF43">
    <property type="entry name" value="OS01G0688600 PROTEIN"/>
    <property type="match status" value="1"/>
</dbReference>
<keyword evidence="2" id="KW-0812">Transmembrane</keyword>
<dbReference type="EMBL" id="JAXIOK010000001">
    <property type="protein sequence ID" value="KAK4779875.1"/>
    <property type="molecule type" value="Genomic_DNA"/>
</dbReference>
<comment type="caution">
    <text evidence="3">The sequence shown here is derived from an EMBL/GenBank/DDBJ whole genome shotgun (WGS) entry which is preliminary data.</text>
</comment>
<protein>
    <submittedName>
        <fullName evidence="3">Uncharacterized protein</fullName>
    </submittedName>
</protein>
<keyword evidence="4" id="KW-1185">Reference proteome</keyword>
<feature type="region of interest" description="Disordered" evidence="1">
    <location>
        <begin position="1"/>
        <end position="29"/>
    </location>
</feature>
<feature type="transmembrane region" description="Helical" evidence="2">
    <location>
        <begin position="244"/>
        <end position="262"/>
    </location>
</feature>
<keyword evidence="2" id="KW-1133">Transmembrane helix</keyword>
<reference evidence="3 4" key="1">
    <citation type="journal article" date="2023" name="Hortic Res">
        <title>Pangenome of water caltrop reveals structural variations and asymmetric subgenome divergence after allopolyploidization.</title>
        <authorList>
            <person name="Zhang X."/>
            <person name="Chen Y."/>
            <person name="Wang L."/>
            <person name="Yuan Y."/>
            <person name="Fang M."/>
            <person name="Shi L."/>
            <person name="Lu R."/>
            <person name="Comes H.P."/>
            <person name="Ma Y."/>
            <person name="Chen Y."/>
            <person name="Huang G."/>
            <person name="Zhou Y."/>
            <person name="Zheng Z."/>
            <person name="Qiu Y."/>
        </authorList>
    </citation>
    <scope>NUCLEOTIDE SEQUENCE [LARGE SCALE GENOMIC DNA]</scope>
    <source>
        <tissue evidence="3">Roots</tissue>
    </source>
</reference>
<dbReference type="AlphaFoldDB" id="A0AAN7LEH9"/>
<evidence type="ECO:0000313" key="3">
    <source>
        <dbReference type="EMBL" id="KAK4779875.1"/>
    </source>
</evidence>
<evidence type="ECO:0000256" key="2">
    <source>
        <dbReference type="SAM" id="Phobius"/>
    </source>
</evidence>
<evidence type="ECO:0000256" key="1">
    <source>
        <dbReference type="SAM" id="MobiDB-lite"/>
    </source>
</evidence>
<keyword evidence="2" id="KW-0472">Membrane</keyword>
<gene>
    <name evidence="3" type="ORF">SAY87_015981</name>
</gene>
<evidence type="ECO:0000313" key="4">
    <source>
        <dbReference type="Proteomes" id="UP001345219"/>
    </source>
</evidence>
<sequence length="356" mass="40506">MMCIEDGPKESGTGETVSSRRPEPPHDTPLRRLEWKWDVQWACKLPRAKRGRKVVFDTRSVYSFPSLSTRHETSPPMSVSRDEPRGIAKAAIPELRSGGGIDRRREIGTGKTKFLTDSEMDMIREKNIGWDPESSKAMDRDKEVDAAIRPGNLRTRRAACKAPMATVIGREKTEERIKLCRNLSMEEVEEDYMKMTDQLPPRWPKKRRRAVQKLVDMLSTGSRLPKVITLDRYKVAKETKKGEISSFLVHLLFALGVWLPFVRSYTAAFTDFHGIDSDSSCIGRLSKEFIGDAITLVSFRGNDPALGRMLSLRILLGITIAKLVFFKCWDRIYHFPLKAFKEQPPDSITFLTPSDG</sequence>
<feature type="compositionally biased region" description="Basic and acidic residues" evidence="1">
    <location>
        <begin position="18"/>
        <end position="29"/>
    </location>
</feature>
<dbReference type="PANTHER" id="PTHR33130">
    <property type="entry name" value="PUTATIVE (DUF1639)-RELATED"/>
    <property type="match status" value="1"/>
</dbReference>
<dbReference type="InterPro" id="IPR012438">
    <property type="entry name" value="DUF1639"/>
</dbReference>
<proteinExistence type="predicted"/>
<dbReference type="Proteomes" id="UP001345219">
    <property type="component" value="Chromosome 13"/>
</dbReference>
<name>A0AAN7LEH9_9MYRT</name>